<keyword evidence="5 11" id="KW-0808">Transferase</keyword>
<feature type="binding site" evidence="11">
    <location>
        <position position="166"/>
    </location>
    <ligand>
        <name>ATP</name>
        <dbReference type="ChEBI" id="CHEBI:30616"/>
    </ligand>
</feature>
<keyword evidence="6 11" id="KW-0547">Nucleotide-binding</keyword>
<dbReference type="PIRSF" id="PIRSF005650">
    <property type="entry name" value="Uridylate_kin"/>
    <property type="match status" value="1"/>
</dbReference>
<evidence type="ECO:0000256" key="11">
    <source>
        <dbReference type="HAMAP-Rule" id="MF_01220"/>
    </source>
</evidence>
<proteinExistence type="inferred from homology"/>
<feature type="binding site" evidence="11">
    <location>
        <position position="57"/>
    </location>
    <ligand>
        <name>ATP</name>
        <dbReference type="ChEBI" id="CHEBI:30616"/>
    </ligand>
</feature>
<keyword evidence="4 11" id="KW-0963">Cytoplasm</keyword>
<feature type="binding site" evidence="11">
    <location>
        <position position="160"/>
    </location>
    <ligand>
        <name>ATP</name>
        <dbReference type="ChEBI" id="CHEBI:30616"/>
    </ligand>
</feature>
<evidence type="ECO:0000256" key="5">
    <source>
        <dbReference type="ARBA" id="ARBA00022679"/>
    </source>
</evidence>
<evidence type="ECO:0000256" key="3">
    <source>
        <dbReference type="ARBA" id="ARBA00007614"/>
    </source>
</evidence>
<evidence type="ECO:0000256" key="6">
    <source>
        <dbReference type="ARBA" id="ARBA00022741"/>
    </source>
</evidence>
<dbReference type="PANTHER" id="PTHR42833:SF4">
    <property type="entry name" value="URIDYLATE KINASE PUMPKIN, CHLOROPLASTIC"/>
    <property type="match status" value="1"/>
</dbReference>
<evidence type="ECO:0000313" key="13">
    <source>
        <dbReference type="EMBL" id="MBI5247868.1"/>
    </source>
</evidence>
<gene>
    <name evidence="11 13" type="primary">pyrH</name>
    <name evidence="13" type="ORF">HY912_00095</name>
</gene>
<evidence type="ECO:0000259" key="12">
    <source>
        <dbReference type="Pfam" id="PF00696"/>
    </source>
</evidence>
<keyword evidence="9 11" id="KW-0665">Pyrimidine biosynthesis</keyword>
<dbReference type="Gene3D" id="3.40.1160.10">
    <property type="entry name" value="Acetylglutamate kinase-like"/>
    <property type="match status" value="1"/>
</dbReference>
<dbReference type="NCBIfam" id="TIGR02075">
    <property type="entry name" value="pyrH_bact"/>
    <property type="match status" value="1"/>
</dbReference>
<organism evidence="13 14">
    <name type="scientific">Desulfomonile tiedjei</name>
    <dbReference type="NCBI Taxonomy" id="2358"/>
    <lineage>
        <taxon>Bacteria</taxon>
        <taxon>Pseudomonadati</taxon>
        <taxon>Thermodesulfobacteriota</taxon>
        <taxon>Desulfomonilia</taxon>
        <taxon>Desulfomonilales</taxon>
        <taxon>Desulfomonilaceae</taxon>
        <taxon>Desulfomonile</taxon>
    </lineage>
</organism>
<feature type="binding site" evidence="11">
    <location>
        <begin position="10"/>
        <end position="13"/>
    </location>
    <ligand>
        <name>ATP</name>
        <dbReference type="ChEBI" id="CHEBI:30616"/>
    </ligand>
</feature>
<evidence type="ECO:0000256" key="7">
    <source>
        <dbReference type="ARBA" id="ARBA00022777"/>
    </source>
</evidence>
<reference evidence="13" key="1">
    <citation type="submission" date="2020-07" db="EMBL/GenBank/DDBJ databases">
        <title>Huge and variable diversity of episymbiotic CPR bacteria and DPANN archaea in groundwater ecosystems.</title>
        <authorList>
            <person name="He C.Y."/>
            <person name="Keren R."/>
            <person name="Whittaker M."/>
            <person name="Farag I.F."/>
            <person name="Doudna J."/>
            <person name="Cate J.H.D."/>
            <person name="Banfield J.F."/>
        </authorList>
    </citation>
    <scope>NUCLEOTIDE SEQUENCE</scope>
    <source>
        <strain evidence="13">NC_groundwater_1664_Pr3_B-0.1um_52_9</strain>
    </source>
</reference>
<name>A0A9D6UX08_9BACT</name>
<comment type="activity regulation">
    <text evidence="11">Allosterically activated by GTP. Inhibited by UTP.</text>
</comment>
<feature type="binding site" evidence="11">
    <location>
        <position position="161"/>
    </location>
    <ligand>
        <name>ATP</name>
        <dbReference type="ChEBI" id="CHEBI:30616"/>
    </ligand>
</feature>
<protein>
    <recommendedName>
        <fullName evidence="11">Uridylate kinase</fullName>
        <shortName evidence="11">UK</shortName>
        <ecNumber evidence="11">2.7.4.22</ecNumber>
    </recommendedName>
    <alternativeName>
        <fullName evidence="11">Uridine monophosphate kinase</fullName>
        <shortName evidence="11">UMP kinase</shortName>
        <shortName evidence="11">UMPK</shortName>
    </alternativeName>
</protein>
<keyword evidence="7 11" id="KW-0418">Kinase</keyword>
<comment type="subcellular location">
    <subcellularLocation>
        <location evidence="1 11">Cytoplasm</location>
    </subcellularLocation>
</comment>
<accession>A0A9D6UX08</accession>
<evidence type="ECO:0000256" key="10">
    <source>
        <dbReference type="ARBA" id="ARBA00047767"/>
    </source>
</evidence>
<dbReference type="GO" id="GO:0005524">
    <property type="term" value="F:ATP binding"/>
    <property type="evidence" value="ECO:0007669"/>
    <property type="project" value="UniProtKB-KW"/>
</dbReference>
<dbReference type="GO" id="GO:0033862">
    <property type="term" value="F:UMP kinase activity"/>
    <property type="evidence" value="ECO:0007669"/>
    <property type="project" value="UniProtKB-EC"/>
</dbReference>
<dbReference type="GO" id="GO:0005737">
    <property type="term" value="C:cytoplasm"/>
    <property type="evidence" value="ECO:0007669"/>
    <property type="project" value="UniProtKB-SubCell"/>
</dbReference>
<feature type="binding site" evidence="11">
    <location>
        <position position="52"/>
    </location>
    <ligand>
        <name>UMP</name>
        <dbReference type="ChEBI" id="CHEBI:57865"/>
    </ligand>
</feature>
<comment type="catalytic activity">
    <reaction evidence="10 11">
        <text>UMP + ATP = UDP + ADP</text>
        <dbReference type="Rhea" id="RHEA:24400"/>
        <dbReference type="ChEBI" id="CHEBI:30616"/>
        <dbReference type="ChEBI" id="CHEBI:57865"/>
        <dbReference type="ChEBI" id="CHEBI:58223"/>
        <dbReference type="ChEBI" id="CHEBI:456216"/>
        <dbReference type="EC" id="2.7.4.22"/>
    </reaction>
</comment>
<feature type="binding site" evidence="11">
    <location>
        <position position="169"/>
    </location>
    <ligand>
        <name>ATP</name>
        <dbReference type="ChEBI" id="CHEBI:30616"/>
    </ligand>
</feature>
<feature type="domain" description="Aspartate/glutamate/uridylate kinase" evidence="12">
    <location>
        <begin position="6"/>
        <end position="214"/>
    </location>
</feature>
<evidence type="ECO:0000256" key="2">
    <source>
        <dbReference type="ARBA" id="ARBA00004791"/>
    </source>
</evidence>
<sequence length="236" mass="25134">MSPYRRALLKISGEAMAGERGYGFDREKISWIAGQIAAARKAGHELGIVVGGGNIVRGRDAVEVGVPALAADHMGMIATVMNGIALRWALENQSVPARTMSAFPVGRLVEVVDPERAQDYLSSGHVVVFTGGTGNPCFTTDSAAALRTVEIAADVMIKATQVNGVYDKDPHKHPDAKFFESITADEALERRLGVMDAASIEILGRKKIPTIVLSLHQDGNITRALAGERVGTTIIC</sequence>
<dbReference type="AlphaFoldDB" id="A0A9D6UX08"/>
<dbReference type="GO" id="GO:0044210">
    <property type="term" value="P:'de novo' CTP biosynthetic process"/>
    <property type="evidence" value="ECO:0007669"/>
    <property type="project" value="UniProtKB-UniRule"/>
</dbReference>
<dbReference type="SUPFAM" id="SSF53633">
    <property type="entry name" value="Carbamate kinase-like"/>
    <property type="match status" value="1"/>
</dbReference>
<dbReference type="InterPro" id="IPR001048">
    <property type="entry name" value="Asp/Glu/Uridylate_kinase"/>
</dbReference>
<evidence type="ECO:0000256" key="1">
    <source>
        <dbReference type="ARBA" id="ARBA00004496"/>
    </source>
</evidence>
<comment type="pathway">
    <text evidence="2 11">Pyrimidine metabolism; CTP biosynthesis via de novo pathway; UDP from UMP (UMPK route): step 1/1.</text>
</comment>
<evidence type="ECO:0000313" key="14">
    <source>
        <dbReference type="Proteomes" id="UP000807825"/>
    </source>
</evidence>
<keyword evidence="11" id="KW-0021">Allosteric enzyme</keyword>
<dbReference type="HAMAP" id="MF_01220_B">
    <property type="entry name" value="PyrH_B"/>
    <property type="match status" value="1"/>
</dbReference>
<dbReference type="CDD" id="cd04254">
    <property type="entry name" value="AAK_UMPK-PyrH-Ec"/>
    <property type="match status" value="1"/>
</dbReference>
<dbReference type="EMBL" id="JACRDE010000004">
    <property type="protein sequence ID" value="MBI5247868.1"/>
    <property type="molecule type" value="Genomic_DNA"/>
</dbReference>
<dbReference type="InterPro" id="IPR015963">
    <property type="entry name" value="Uridylate_kinase_bac"/>
</dbReference>
<comment type="similarity">
    <text evidence="3 11">Belongs to the UMP kinase family.</text>
</comment>
<dbReference type="PANTHER" id="PTHR42833">
    <property type="entry name" value="URIDYLATE KINASE"/>
    <property type="match status" value="1"/>
</dbReference>
<dbReference type="EC" id="2.7.4.22" evidence="11"/>
<dbReference type="Proteomes" id="UP000807825">
    <property type="component" value="Unassembled WGS sequence"/>
</dbReference>
<comment type="function">
    <text evidence="11">Catalyzes the reversible phosphorylation of UMP to UDP.</text>
</comment>
<feature type="binding site" evidence="11">
    <location>
        <begin position="133"/>
        <end position="140"/>
    </location>
    <ligand>
        <name>UMP</name>
        <dbReference type="ChEBI" id="CHEBI:57865"/>
    </ligand>
</feature>
<evidence type="ECO:0000256" key="9">
    <source>
        <dbReference type="ARBA" id="ARBA00022975"/>
    </source>
</evidence>
<evidence type="ECO:0000256" key="4">
    <source>
        <dbReference type="ARBA" id="ARBA00022490"/>
    </source>
</evidence>
<feature type="binding site" evidence="11">
    <location>
        <position position="72"/>
    </location>
    <ligand>
        <name>UMP</name>
        <dbReference type="ChEBI" id="CHEBI:57865"/>
    </ligand>
</feature>
<dbReference type="GO" id="GO:0006225">
    <property type="term" value="P:UDP biosynthetic process"/>
    <property type="evidence" value="ECO:0007669"/>
    <property type="project" value="TreeGrafter"/>
</dbReference>
<dbReference type="InterPro" id="IPR036393">
    <property type="entry name" value="AceGlu_kinase-like_sf"/>
</dbReference>
<keyword evidence="8 11" id="KW-0067">ATP-binding</keyword>
<dbReference type="FunFam" id="3.40.1160.10:FF:000001">
    <property type="entry name" value="Uridylate kinase"/>
    <property type="match status" value="1"/>
</dbReference>
<dbReference type="Pfam" id="PF00696">
    <property type="entry name" value="AA_kinase"/>
    <property type="match status" value="1"/>
</dbReference>
<dbReference type="InterPro" id="IPR011817">
    <property type="entry name" value="Uridylate_kinase"/>
</dbReference>
<feature type="region of interest" description="Involved in allosteric activation by GTP" evidence="11">
    <location>
        <begin position="18"/>
        <end position="23"/>
    </location>
</feature>
<comment type="caution">
    <text evidence="13">The sequence shown here is derived from an EMBL/GenBank/DDBJ whole genome shotgun (WGS) entry which is preliminary data.</text>
</comment>
<comment type="subunit">
    <text evidence="11">Homohexamer.</text>
</comment>
<feature type="binding site" evidence="11">
    <location>
        <position position="53"/>
    </location>
    <ligand>
        <name>ATP</name>
        <dbReference type="ChEBI" id="CHEBI:30616"/>
    </ligand>
</feature>
<evidence type="ECO:0000256" key="8">
    <source>
        <dbReference type="ARBA" id="ARBA00022840"/>
    </source>
</evidence>